<dbReference type="OrthoDB" id="160990at2"/>
<dbReference type="EMBL" id="CP020370">
    <property type="protein sequence ID" value="AUB83889.1"/>
    <property type="molecule type" value="Genomic_DNA"/>
</dbReference>
<proteinExistence type="predicted"/>
<dbReference type="AlphaFoldDB" id="A0A2K8UEJ5"/>
<dbReference type="InterPro" id="IPR012657">
    <property type="entry name" value="23S_rRNA-intervening_sequence"/>
</dbReference>
<dbReference type="NCBIfam" id="NF008911">
    <property type="entry name" value="PRK12275.1-2"/>
    <property type="match status" value="1"/>
</dbReference>
<protein>
    <submittedName>
        <fullName evidence="1">Four helix bundle protein</fullName>
    </submittedName>
</protein>
<dbReference type="Gene3D" id="1.20.1440.60">
    <property type="entry name" value="23S rRNA-intervening sequence"/>
    <property type="match status" value="1"/>
</dbReference>
<dbReference type="PANTHER" id="PTHR38471">
    <property type="entry name" value="FOUR HELIX BUNDLE PROTEIN"/>
    <property type="match status" value="1"/>
</dbReference>
<dbReference type="KEGG" id="tsy:THSYN_25060"/>
<evidence type="ECO:0000313" key="1">
    <source>
        <dbReference type="EMBL" id="AUB83889.1"/>
    </source>
</evidence>
<dbReference type="SUPFAM" id="SSF158446">
    <property type="entry name" value="IVS-encoded protein-like"/>
    <property type="match status" value="1"/>
</dbReference>
<accession>A0A2K8UEJ5</accession>
<reference evidence="1 2" key="1">
    <citation type="submission" date="2017-03" db="EMBL/GenBank/DDBJ databases">
        <title>Complete genome sequence of Candidatus 'Thiodictyon syntrophicum' sp. nov. strain Cad16T, a photolithoautotroph purple sulfur bacterium isolated from an alpine meromictic lake.</title>
        <authorList>
            <person name="Luedin S.M."/>
            <person name="Pothier J.F."/>
            <person name="Danza F."/>
            <person name="Storelli N."/>
            <person name="Wittwer M."/>
            <person name="Tonolla M."/>
        </authorList>
    </citation>
    <scope>NUCLEOTIDE SEQUENCE [LARGE SCALE GENOMIC DNA]</scope>
    <source>
        <strain evidence="1 2">Cad16T</strain>
    </source>
</reference>
<dbReference type="PANTHER" id="PTHR38471:SF2">
    <property type="entry name" value="FOUR HELIX BUNDLE PROTEIN"/>
    <property type="match status" value="1"/>
</dbReference>
<gene>
    <name evidence="1" type="ORF">THSYN_25060</name>
</gene>
<dbReference type="Pfam" id="PF05635">
    <property type="entry name" value="23S_rRNA_IVP"/>
    <property type="match status" value="1"/>
</dbReference>
<dbReference type="Proteomes" id="UP000232638">
    <property type="component" value="Chromosome"/>
</dbReference>
<keyword evidence="2" id="KW-1185">Reference proteome</keyword>
<dbReference type="InterPro" id="IPR036583">
    <property type="entry name" value="23S_rRNA_IVS_sf"/>
</dbReference>
<organism evidence="1 2">
    <name type="scientific">Candidatus Thiodictyon syntrophicum</name>
    <dbReference type="NCBI Taxonomy" id="1166950"/>
    <lineage>
        <taxon>Bacteria</taxon>
        <taxon>Pseudomonadati</taxon>
        <taxon>Pseudomonadota</taxon>
        <taxon>Gammaproteobacteria</taxon>
        <taxon>Chromatiales</taxon>
        <taxon>Chromatiaceae</taxon>
        <taxon>Thiodictyon</taxon>
    </lineage>
</organism>
<evidence type="ECO:0000313" key="2">
    <source>
        <dbReference type="Proteomes" id="UP000232638"/>
    </source>
</evidence>
<name>A0A2K8UEJ5_9GAMM</name>
<dbReference type="CDD" id="cd16377">
    <property type="entry name" value="23S_rRNA_IVP_like"/>
    <property type="match status" value="1"/>
</dbReference>
<sequence length="122" mass="13452">MRKHHELRVWQGAMDLVVEVYQVSGGFPSSELYGLTSQMRRAAVSVPSNIAEGAARDSDKEFLHFLAIARGSLSELETQLQLAQRLGYATQIEQTAAHIDTVFGQLGGLIRTLKLRNVRGEG</sequence>
<dbReference type="NCBIfam" id="TIGR02436">
    <property type="entry name" value="four helix bundle protein"/>
    <property type="match status" value="1"/>
</dbReference>